<evidence type="ECO:0000313" key="5">
    <source>
        <dbReference type="Proteomes" id="UP001500962"/>
    </source>
</evidence>
<evidence type="ECO:0000313" key="4">
    <source>
        <dbReference type="Proteomes" id="UP000830542"/>
    </source>
</evidence>
<dbReference type="GeneID" id="71764020"/>
<dbReference type="EMBL" id="BAAADN010000031">
    <property type="protein sequence ID" value="GAA0464786.1"/>
    <property type="molecule type" value="Genomic_DNA"/>
</dbReference>
<organism evidence="2 5">
    <name type="scientific">Halococcus dombrowskii</name>
    <dbReference type="NCBI Taxonomy" id="179637"/>
    <lineage>
        <taxon>Archaea</taxon>
        <taxon>Methanobacteriati</taxon>
        <taxon>Methanobacteriota</taxon>
        <taxon>Stenosarchaea group</taxon>
        <taxon>Halobacteria</taxon>
        <taxon>Halobacteriales</taxon>
        <taxon>Halococcaceae</taxon>
        <taxon>Halococcus</taxon>
    </lineage>
</organism>
<keyword evidence="4" id="KW-1185">Reference proteome</keyword>
<proteinExistence type="predicted"/>
<name>A0AAV3SIK7_HALDO</name>
<dbReference type="KEGG" id="hdo:MUK72_19190"/>
<evidence type="ECO:0008006" key="6">
    <source>
        <dbReference type="Google" id="ProtNLM"/>
    </source>
</evidence>
<sequence length="130" mass="13189">MRQFVKWAAILATVAAGWTVIAPAIWQPDHAQALTNVLLGEFAALVLGHTAYRLTSGTVPSMSAALGGALLGIVIALSPIVFGLVLGLTTSNMVCGGLVAVAGIASAVVARVQPVSRQSQRAGGDRSEVA</sequence>
<geneLocation type="plasmid" evidence="3 4">
    <name>unnamed4</name>
</geneLocation>
<evidence type="ECO:0000313" key="2">
    <source>
        <dbReference type="EMBL" id="GAA0464786.1"/>
    </source>
</evidence>
<feature type="transmembrane region" description="Helical" evidence="1">
    <location>
        <begin position="7"/>
        <end position="26"/>
    </location>
</feature>
<dbReference type="EMBL" id="CP095009">
    <property type="protein sequence ID" value="UOO97278.1"/>
    <property type="molecule type" value="Genomic_DNA"/>
</dbReference>
<evidence type="ECO:0000256" key="1">
    <source>
        <dbReference type="SAM" id="Phobius"/>
    </source>
</evidence>
<feature type="transmembrane region" description="Helical" evidence="1">
    <location>
        <begin position="64"/>
        <end position="85"/>
    </location>
</feature>
<reference evidence="2" key="3">
    <citation type="submission" date="2023-12" db="EMBL/GenBank/DDBJ databases">
        <authorList>
            <person name="Sun Q."/>
            <person name="Inoue M."/>
        </authorList>
    </citation>
    <scope>NUCLEOTIDE SEQUENCE</scope>
    <source>
        <strain evidence="2">JCM 12289</strain>
    </source>
</reference>
<dbReference type="Proteomes" id="UP000830542">
    <property type="component" value="Plasmid unnamed4"/>
</dbReference>
<gene>
    <name evidence="2" type="ORF">GCM10008985_22120</name>
    <name evidence="3" type="ORF">MUK72_19190</name>
</gene>
<keyword evidence="3" id="KW-0614">Plasmid</keyword>
<accession>A0AAV3SIK7</accession>
<protein>
    <recommendedName>
        <fullName evidence="6">SPW repeat-containing protein</fullName>
    </recommendedName>
</protein>
<dbReference type="AlphaFoldDB" id="A0AAV3SIK7"/>
<feature type="transmembrane region" description="Helical" evidence="1">
    <location>
        <begin position="91"/>
        <end position="112"/>
    </location>
</feature>
<keyword evidence="1" id="KW-0812">Transmembrane</keyword>
<keyword evidence="1" id="KW-1133">Transmembrane helix</keyword>
<reference evidence="3" key="2">
    <citation type="submission" date="2022-04" db="EMBL/GenBank/DDBJ databases">
        <title>Sequencing and genomic assembly of Halococcus dombrowskii.</title>
        <authorList>
            <person name="Lim S.W."/>
            <person name="MacLea K.S."/>
        </authorList>
    </citation>
    <scope>NUCLEOTIDE SEQUENCE</scope>
    <source>
        <strain evidence="3">H4</strain>
        <plasmid evidence="3">unnamed4</plasmid>
    </source>
</reference>
<evidence type="ECO:0000313" key="3">
    <source>
        <dbReference type="EMBL" id="UOO97278.1"/>
    </source>
</evidence>
<feature type="transmembrane region" description="Helical" evidence="1">
    <location>
        <begin position="32"/>
        <end position="52"/>
    </location>
</feature>
<keyword evidence="1" id="KW-0472">Membrane</keyword>
<dbReference type="Proteomes" id="UP001500962">
    <property type="component" value="Unassembled WGS sequence"/>
</dbReference>
<dbReference type="RefSeq" id="WP_244706782.1">
    <property type="nucleotide sequence ID" value="NZ_BAAADN010000031.1"/>
</dbReference>
<reference evidence="2" key="1">
    <citation type="journal article" date="2014" name="Int. J. Syst. Evol. Microbiol.">
        <title>Complete genome sequence of Corynebacterium casei LMG S-19264T (=DSM 44701T), isolated from a smear-ripened cheese.</title>
        <authorList>
            <consortium name="US DOE Joint Genome Institute (JGI-PGF)"/>
            <person name="Walter F."/>
            <person name="Albersmeier A."/>
            <person name="Kalinowski J."/>
            <person name="Ruckert C."/>
        </authorList>
    </citation>
    <scope>NUCLEOTIDE SEQUENCE</scope>
    <source>
        <strain evidence="2">JCM 12289</strain>
    </source>
</reference>